<name>A0AA48HW02_9FIRM</name>
<dbReference type="AlphaFoldDB" id="A0AA48HW02"/>
<proteinExistence type="predicted"/>
<gene>
    <name evidence="1" type="ORF">RsTaC01_0112</name>
</gene>
<dbReference type="KEGG" id="ptrh:RsTaC01_0112"/>
<dbReference type="EMBL" id="AP027925">
    <property type="protein sequence ID" value="BED92403.1"/>
    <property type="molecule type" value="Genomic_DNA"/>
</dbReference>
<organism evidence="1">
    <name type="scientific">Candidatus Paraimprobicoccus trichonymphae</name>
    <dbReference type="NCBI Taxonomy" id="3033793"/>
    <lineage>
        <taxon>Bacteria</taxon>
        <taxon>Bacillati</taxon>
        <taxon>Bacillota</taxon>
        <taxon>Clostridia</taxon>
        <taxon>Candidatus Paraimprobicoccus</taxon>
    </lineage>
</organism>
<evidence type="ECO:0000313" key="1">
    <source>
        <dbReference type="EMBL" id="BED92403.1"/>
    </source>
</evidence>
<dbReference type="Proteomes" id="UP001335720">
    <property type="component" value="Chromosome"/>
</dbReference>
<sequence length="121" mass="14151">MVIFFGLSSLISLVTLYRSRNITKELSYSKYILIVSKEKEKFDANLEKILQFDIDIKSKNFKLFFQSMKKQIEIIEGLRIPNYLKEHHMKLVKSFKTCLESVSSGNKSKFAESRLIMACLE</sequence>
<accession>A0AA48HW02</accession>
<protein>
    <submittedName>
        <fullName evidence="1">Uncharacterized protein</fullName>
    </submittedName>
</protein>
<reference evidence="1" key="1">
    <citation type="journal article" date="2023" name="ISME J.">
        <title>Emergence of putative energy parasites within Clostridia revealed by genome analysis of a novel endosymbiotic clade.</title>
        <authorList>
            <person name="Takahashi K."/>
            <person name="Kuwahara H."/>
            <person name="Horikawa Y."/>
            <person name="Izawa K."/>
            <person name="Kato D."/>
            <person name="Inagaki T."/>
            <person name="Yuki M."/>
            <person name="Ohkuma M."/>
            <person name="Hongoh Y."/>
        </authorList>
    </citation>
    <scope>NUCLEOTIDE SEQUENCE</scope>
    <source>
        <strain evidence="1">RsTa-C01</strain>
    </source>
</reference>